<feature type="domain" description="ATPase AAA-type core" evidence="1">
    <location>
        <begin position="47"/>
        <end position="348"/>
    </location>
</feature>
<evidence type="ECO:0000313" key="2">
    <source>
        <dbReference type="EMBL" id="OAI15629.1"/>
    </source>
</evidence>
<organism evidence="2 3">
    <name type="scientific">Methylomonas lenta</name>
    <dbReference type="NCBI Taxonomy" id="980561"/>
    <lineage>
        <taxon>Bacteria</taxon>
        <taxon>Pseudomonadati</taxon>
        <taxon>Pseudomonadota</taxon>
        <taxon>Gammaproteobacteria</taxon>
        <taxon>Methylococcales</taxon>
        <taxon>Methylococcaceae</taxon>
        <taxon>Methylomonas</taxon>
    </lineage>
</organism>
<dbReference type="InterPro" id="IPR003959">
    <property type="entry name" value="ATPase_AAA_core"/>
</dbReference>
<dbReference type="RefSeq" id="WP_066982115.1">
    <property type="nucleotide sequence ID" value="NZ_LUUI01000101.1"/>
</dbReference>
<dbReference type="GO" id="GO:0016887">
    <property type="term" value="F:ATP hydrolysis activity"/>
    <property type="evidence" value="ECO:0007669"/>
    <property type="project" value="InterPro"/>
</dbReference>
<evidence type="ECO:0000313" key="3">
    <source>
        <dbReference type="Proteomes" id="UP000078476"/>
    </source>
</evidence>
<sequence>MDEFKNSLCKIKQLIEANQFRPYINYIRFPYFKNIQQDTKIEFEYPLTVLVGKNGCGKSSVLHALYGAPEGKSVGDFWFSTNLDPIKEDTSGRNRMIYGFYSSDAGRQVEVIKTRIQFKKKGGVTINPDYWEPSRPLKNDGMEDMPPLPEGIEELPGRSKTRWNTISKNVVYINFRSELSAFDKLFNFHDLTNAHQSKQNYLRTWAIRLKHAIDCNLTSYTFYNKDRIKENRKFSDDELEAISLILEKDYQSGKYIEHSFFKSEGYSVIFTTDKIQYSEAFAGSGESIIVRLVVKVLNAPDHSLILLDEPEVSLHPAAQKKLREFLLKQIIKKKHQVIMATHSPIFVDGLPKEAVKLFYSNPITRKFEVQNETYPAEAFHHLGSLLHSKKTIIVEDKLAQKIVEKALKLIGNIHEDYDVEYYPGGATALIGSYIPYHSIQTDKNVWFVLDGDQKPDEEHIDPDTIPSIESKKLSDYIKNQVGQEIKFIQDSNSSKQEEELQRQFLKFYRDRVFYLPSQTPEKFIWENVSALKSQEEMPKCYKQAFKSYTQSDLGEDNVNSEQIFVIQQSMLAKVPRDCEEMRNLITTLENIINN</sequence>
<dbReference type="InterPro" id="IPR027417">
    <property type="entry name" value="P-loop_NTPase"/>
</dbReference>
<dbReference type="Gene3D" id="3.40.50.300">
    <property type="entry name" value="P-loop containing nucleotide triphosphate hydrolases"/>
    <property type="match status" value="1"/>
</dbReference>
<dbReference type="GO" id="GO:0005524">
    <property type="term" value="F:ATP binding"/>
    <property type="evidence" value="ECO:0007669"/>
    <property type="project" value="InterPro"/>
</dbReference>
<proteinExistence type="predicted"/>
<dbReference type="PANTHER" id="PTHR43581">
    <property type="entry name" value="ATP/GTP PHOSPHATASE"/>
    <property type="match status" value="1"/>
</dbReference>
<keyword evidence="3" id="KW-1185">Reference proteome</keyword>
<gene>
    <name evidence="2" type="ORF">A1359_09480</name>
</gene>
<comment type="caution">
    <text evidence="2">The sequence shown here is derived from an EMBL/GenBank/DDBJ whole genome shotgun (WGS) entry which is preliminary data.</text>
</comment>
<name>A0A177NEN2_9GAMM</name>
<dbReference type="OrthoDB" id="7024727at2"/>
<dbReference type="EMBL" id="LUUI01000101">
    <property type="protein sequence ID" value="OAI15629.1"/>
    <property type="molecule type" value="Genomic_DNA"/>
</dbReference>
<protein>
    <recommendedName>
        <fullName evidence="1">ATPase AAA-type core domain-containing protein</fullName>
    </recommendedName>
</protein>
<dbReference type="SUPFAM" id="SSF52540">
    <property type="entry name" value="P-loop containing nucleoside triphosphate hydrolases"/>
    <property type="match status" value="1"/>
</dbReference>
<dbReference type="Pfam" id="PF13304">
    <property type="entry name" value="AAA_21"/>
    <property type="match status" value="1"/>
</dbReference>
<dbReference type="CDD" id="cd00267">
    <property type="entry name" value="ABC_ATPase"/>
    <property type="match status" value="1"/>
</dbReference>
<accession>A0A177NEN2</accession>
<evidence type="ECO:0000259" key="1">
    <source>
        <dbReference type="Pfam" id="PF13304"/>
    </source>
</evidence>
<dbReference type="STRING" id="980561.A1359_09480"/>
<dbReference type="InterPro" id="IPR051396">
    <property type="entry name" value="Bact_Antivir_Def_Nuclease"/>
</dbReference>
<dbReference type="Proteomes" id="UP000078476">
    <property type="component" value="Unassembled WGS sequence"/>
</dbReference>
<reference evidence="2 3" key="1">
    <citation type="submission" date="2016-03" db="EMBL/GenBank/DDBJ databases">
        <authorList>
            <person name="Ploux O."/>
        </authorList>
    </citation>
    <scope>NUCLEOTIDE SEQUENCE [LARGE SCALE GENOMIC DNA]</scope>
    <source>
        <strain evidence="2 3">R-45370</strain>
    </source>
</reference>
<dbReference type="AlphaFoldDB" id="A0A177NEN2"/>
<dbReference type="PANTHER" id="PTHR43581:SF4">
    <property type="entry name" value="ATP_GTP PHOSPHATASE"/>
    <property type="match status" value="1"/>
</dbReference>